<comment type="caution">
    <text evidence="3">The sequence shown here is derived from an EMBL/GenBank/DDBJ whole genome shotgun (WGS) entry which is preliminary data.</text>
</comment>
<keyword evidence="4" id="KW-1185">Reference proteome</keyword>
<evidence type="ECO:0000256" key="2">
    <source>
        <dbReference type="SAM" id="MobiDB-lite"/>
    </source>
</evidence>
<protein>
    <submittedName>
        <fullName evidence="3">Uncharacterized protein</fullName>
    </submittedName>
</protein>
<name>A0ABS8TLK4_DATST</name>
<feature type="region of interest" description="Disordered" evidence="2">
    <location>
        <begin position="322"/>
        <end position="342"/>
    </location>
</feature>
<evidence type="ECO:0000313" key="3">
    <source>
        <dbReference type="EMBL" id="MCD7471745.1"/>
    </source>
</evidence>
<sequence length="405" mass="46147">MSLSSVQTPLKKRKKQKTSISEIIAISRVSLSHFQLKSASDVVLVDESKETQEDTLVFKSPRSNLTKSYAPSSSRSPIMGQSDEAIPSNLPEISLRINLQLLILLDSWDFSPIGIANYLQPLVSELEKEKMEDLPEYCFFNEGIHVATWADILVGEDLQRSLQHNQELKAKITSQEREILSLKTELAKRMEELTSIGHTTQREAYSLPAEELLNELNTLKEFHWTKEASLDVELLQLNNELTIKQVELTIKLQRSRALTDLKGQEDCIALQSKFTTWKVWRYTLKQAKTGIEDMNAKIFEARELEAVAHYNLPAFPQLSPTSLSSFSHGEEEDPATPNLDVPGPSASHPIPLFFFLLGLFDLYQWWVRAMWLTRWGKETKMIRAYKKRSAGSPPRRCERLAVMGA</sequence>
<organism evidence="3 4">
    <name type="scientific">Datura stramonium</name>
    <name type="common">Jimsonweed</name>
    <name type="synonym">Common thornapple</name>
    <dbReference type="NCBI Taxonomy" id="4076"/>
    <lineage>
        <taxon>Eukaryota</taxon>
        <taxon>Viridiplantae</taxon>
        <taxon>Streptophyta</taxon>
        <taxon>Embryophyta</taxon>
        <taxon>Tracheophyta</taxon>
        <taxon>Spermatophyta</taxon>
        <taxon>Magnoliopsida</taxon>
        <taxon>eudicotyledons</taxon>
        <taxon>Gunneridae</taxon>
        <taxon>Pentapetalae</taxon>
        <taxon>asterids</taxon>
        <taxon>lamiids</taxon>
        <taxon>Solanales</taxon>
        <taxon>Solanaceae</taxon>
        <taxon>Solanoideae</taxon>
        <taxon>Datureae</taxon>
        <taxon>Datura</taxon>
    </lineage>
</organism>
<feature type="coiled-coil region" evidence="1">
    <location>
        <begin position="158"/>
        <end position="185"/>
    </location>
</feature>
<keyword evidence="1" id="KW-0175">Coiled coil</keyword>
<evidence type="ECO:0000313" key="4">
    <source>
        <dbReference type="Proteomes" id="UP000823775"/>
    </source>
</evidence>
<gene>
    <name evidence="3" type="ORF">HAX54_012410</name>
</gene>
<evidence type="ECO:0000256" key="1">
    <source>
        <dbReference type="SAM" id="Coils"/>
    </source>
</evidence>
<reference evidence="3 4" key="1">
    <citation type="journal article" date="2021" name="BMC Genomics">
        <title>Datura genome reveals duplications of psychoactive alkaloid biosynthetic genes and high mutation rate following tissue culture.</title>
        <authorList>
            <person name="Rajewski A."/>
            <person name="Carter-House D."/>
            <person name="Stajich J."/>
            <person name="Litt A."/>
        </authorList>
    </citation>
    <scope>NUCLEOTIDE SEQUENCE [LARGE SCALE GENOMIC DNA]</scope>
    <source>
        <strain evidence="3">AR-01</strain>
    </source>
</reference>
<accession>A0ABS8TLK4</accession>
<dbReference type="Proteomes" id="UP000823775">
    <property type="component" value="Unassembled WGS sequence"/>
</dbReference>
<proteinExistence type="predicted"/>
<dbReference type="EMBL" id="JACEIK010001720">
    <property type="protein sequence ID" value="MCD7471745.1"/>
    <property type="molecule type" value="Genomic_DNA"/>
</dbReference>